<dbReference type="Proteomes" id="UP001265550">
    <property type="component" value="Unassembled WGS sequence"/>
</dbReference>
<gene>
    <name evidence="1" type="ORF">J2X09_004303</name>
</gene>
<evidence type="ECO:0000313" key="1">
    <source>
        <dbReference type="EMBL" id="MDR7096546.1"/>
    </source>
</evidence>
<name>A0ABU1VGE7_9BURK</name>
<comment type="caution">
    <text evidence="1">The sequence shown here is derived from an EMBL/GenBank/DDBJ whole genome shotgun (WGS) entry which is preliminary data.</text>
</comment>
<protein>
    <submittedName>
        <fullName evidence="1">Uncharacterized protein</fullName>
    </submittedName>
</protein>
<sequence length="61" mass="6377">MKKPGAAKSETGNLPFSGIFKAPAIWNKSALGVSINGMAWFDSSLPRAAKTGFPGVPRAML</sequence>
<proteinExistence type="predicted"/>
<evidence type="ECO:0000313" key="2">
    <source>
        <dbReference type="Proteomes" id="UP001265550"/>
    </source>
</evidence>
<dbReference type="EMBL" id="JAVDWE010000015">
    <property type="protein sequence ID" value="MDR7096546.1"/>
    <property type="molecule type" value="Genomic_DNA"/>
</dbReference>
<accession>A0ABU1VGE7</accession>
<organism evidence="1 2">
    <name type="scientific">Hydrogenophaga laconesensis</name>
    <dbReference type="NCBI Taxonomy" id="1805971"/>
    <lineage>
        <taxon>Bacteria</taxon>
        <taxon>Pseudomonadati</taxon>
        <taxon>Pseudomonadota</taxon>
        <taxon>Betaproteobacteria</taxon>
        <taxon>Burkholderiales</taxon>
        <taxon>Comamonadaceae</taxon>
        <taxon>Hydrogenophaga</taxon>
    </lineage>
</organism>
<reference evidence="1 2" key="1">
    <citation type="submission" date="2023-07" db="EMBL/GenBank/DDBJ databases">
        <title>Sorghum-associated microbial communities from plants grown in Nebraska, USA.</title>
        <authorList>
            <person name="Schachtman D."/>
        </authorList>
    </citation>
    <scope>NUCLEOTIDE SEQUENCE [LARGE SCALE GENOMIC DNA]</scope>
    <source>
        <strain evidence="1 2">BE240</strain>
    </source>
</reference>
<keyword evidence="2" id="KW-1185">Reference proteome</keyword>